<dbReference type="EMBL" id="JACSQD010000002">
    <property type="protein sequence ID" value="MBD7994980.1"/>
    <property type="molecule type" value="Genomic_DNA"/>
</dbReference>
<comment type="caution">
    <text evidence="6">The sequence shown here is derived from an EMBL/GenBank/DDBJ whole genome shotgun (WGS) entry which is preliminary data.</text>
</comment>
<protein>
    <submittedName>
        <fullName evidence="6">CDGSH iron-sulfur domain-containing protein</fullName>
    </submittedName>
</protein>
<evidence type="ECO:0000313" key="6">
    <source>
        <dbReference type="EMBL" id="MBD7994980.1"/>
    </source>
</evidence>
<name>A0ABR8URK4_9MICC</name>
<dbReference type="Pfam" id="PF09360">
    <property type="entry name" value="zf-CDGSH"/>
    <property type="match status" value="1"/>
</dbReference>
<dbReference type="Proteomes" id="UP000609874">
    <property type="component" value="Unassembled WGS sequence"/>
</dbReference>
<dbReference type="InterPro" id="IPR018967">
    <property type="entry name" value="FeS-contain_CDGSH-typ"/>
</dbReference>
<dbReference type="Gene3D" id="3.40.5.90">
    <property type="entry name" value="CDGSH iron-sulfur domain, mitoNEET-type"/>
    <property type="match status" value="1"/>
</dbReference>
<evidence type="ECO:0000256" key="3">
    <source>
        <dbReference type="ARBA" id="ARBA00023004"/>
    </source>
</evidence>
<gene>
    <name evidence="6" type="ORF">H9639_06680</name>
</gene>
<keyword evidence="1" id="KW-0001">2Fe-2S</keyword>
<organism evidence="6 7">
    <name type="scientific">Arthrobacter gallicola</name>
    <dbReference type="NCBI Taxonomy" id="2762225"/>
    <lineage>
        <taxon>Bacteria</taxon>
        <taxon>Bacillati</taxon>
        <taxon>Actinomycetota</taxon>
        <taxon>Actinomycetes</taxon>
        <taxon>Micrococcales</taxon>
        <taxon>Micrococcaceae</taxon>
        <taxon>Arthrobacter</taxon>
    </lineage>
</organism>
<evidence type="ECO:0000256" key="2">
    <source>
        <dbReference type="ARBA" id="ARBA00022723"/>
    </source>
</evidence>
<evidence type="ECO:0000313" key="7">
    <source>
        <dbReference type="Proteomes" id="UP000609874"/>
    </source>
</evidence>
<accession>A0ABR8URK4</accession>
<dbReference type="SMART" id="SM00704">
    <property type="entry name" value="ZnF_CDGSH"/>
    <property type="match status" value="1"/>
</dbReference>
<evidence type="ECO:0000256" key="1">
    <source>
        <dbReference type="ARBA" id="ARBA00022714"/>
    </source>
</evidence>
<keyword evidence="2" id="KW-0479">Metal-binding</keyword>
<proteinExistence type="predicted"/>
<dbReference type="InterPro" id="IPR042216">
    <property type="entry name" value="MitoNEET_CISD"/>
</dbReference>
<keyword evidence="7" id="KW-1185">Reference proteome</keyword>
<reference evidence="6 7" key="1">
    <citation type="submission" date="2020-08" db="EMBL/GenBank/DDBJ databases">
        <title>A Genomic Blueprint of the Chicken Gut Microbiome.</title>
        <authorList>
            <person name="Gilroy R."/>
            <person name="Ravi A."/>
            <person name="Getino M."/>
            <person name="Pursley I."/>
            <person name="Horton D.L."/>
            <person name="Alikhan N.-F."/>
            <person name="Baker D."/>
            <person name="Gharbi K."/>
            <person name="Hall N."/>
            <person name="Watson M."/>
            <person name="Adriaenssens E.M."/>
            <person name="Foster-Nyarko E."/>
            <person name="Jarju S."/>
            <person name="Secka A."/>
            <person name="Antonio M."/>
            <person name="Oren A."/>
            <person name="Chaudhuri R."/>
            <person name="La Ragione R.M."/>
            <person name="Hildebrand F."/>
            <person name="Pallen M.J."/>
        </authorList>
    </citation>
    <scope>NUCLEOTIDE SEQUENCE [LARGE SCALE GENOMIC DNA]</scope>
    <source>
        <strain evidence="6 7">Sa2CUA1</strain>
    </source>
</reference>
<sequence>MACPGGPLLVRGDFEIVDAEGTPVPKNRETVALCRCGGSKIKPWCDGTHKLLKNSSAPA</sequence>
<keyword evidence="3" id="KW-0408">Iron</keyword>
<keyword evidence="4" id="KW-0411">Iron-sulfur</keyword>
<feature type="domain" description="Iron-binding zinc finger CDGSH type" evidence="5">
    <location>
        <begin position="15"/>
        <end position="55"/>
    </location>
</feature>
<evidence type="ECO:0000256" key="4">
    <source>
        <dbReference type="ARBA" id="ARBA00023014"/>
    </source>
</evidence>
<evidence type="ECO:0000259" key="5">
    <source>
        <dbReference type="SMART" id="SM00704"/>
    </source>
</evidence>